<name>A0AA86NBX9_9EUKA</name>
<gene>
    <name evidence="3" type="ORF">HINF_LOCUS20150</name>
    <name evidence="1" type="ORF">HINF_LOCUS4542</name>
    <name evidence="2" type="ORF">HINF_LOCUS63356</name>
    <name evidence="4" type="ORF">HINF_LOCUS78891</name>
</gene>
<dbReference type="Proteomes" id="UP001642409">
    <property type="component" value="Unassembled WGS sequence"/>
</dbReference>
<protein>
    <submittedName>
        <fullName evidence="3">Hypothetical_protein</fullName>
    </submittedName>
</protein>
<dbReference type="EMBL" id="CAXDID020000944">
    <property type="protein sequence ID" value="CAL6116044.1"/>
    <property type="molecule type" value="Genomic_DNA"/>
</dbReference>
<dbReference type="EMBL" id="CAXDID020000054">
    <property type="protein sequence ID" value="CAL6006430.1"/>
    <property type="molecule type" value="Genomic_DNA"/>
</dbReference>
<accession>A0AA86NBX9</accession>
<proteinExistence type="predicted"/>
<dbReference type="EMBL" id="CATOUU010001170">
    <property type="protein sequence ID" value="CAI9975711.1"/>
    <property type="molecule type" value="Genomic_DNA"/>
</dbReference>
<reference evidence="3 5" key="2">
    <citation type="submission" date="2024-07" db="EMBL/GenBank/DDBJ databases">
        <authorList>
            <person name="Akdeniz Z."/>
        </authorList>
    </citation>
    <scope>NUCLEOTIDE SEQUENCE [LARGE SCALE GENOMIC DNA]</scope>
</reference>
<evidence type="ECO:0000313" key="1">
    <source>
        <dbReference type="EMBL" id="CAI9916897.1"/>
    </source>
</evidence>
<evidence type="ECO:0000313" key="5">
    <source>
        <dbReference type="Proteomes" id="UP001642409"/>
    </source>
</evidence>
<evidence type="ECO:0000313" key="3">
    <source>
        <dbReference type="EMBL" id="CAL6006430.1"/>
    </source>
</evidence>
<sequence length="125" mass="14652">MQIHWRARMTVDESSHNNHFKQCPKAHATFRVSIVYSSSQLSTTLWIQPYGTLFTNTMYFVLPTFKSPRNSILIYFIFKAKRNAGMITNETCRYLAHAVFWEQPTQFKYQPTHLAVTSSTKPRLD</sequence>
<reference evidence="1" key="1">
    <citation type="submission" date="2023-06" db="EMBL/GenBank/DDBJ databases">
        <authorList>
            <person name="Kurt Z."/>
        </authorList>
    </citation>
    <scope>NUCLEOTIDE SEQUENCE</scope>
</reference>
<organism evidence="1">
    <name type="scientific">Hexamita inflata</name>
    <dbReference type="NCBI Taxonomy" id="28002"/>
    <lineage>
        <taxon>Eukaryota</taxon>
        <taxon>Metamonada</taxon>
        <taxon>Diplomonadida</taxon>
        <taxon>Hexamitidae</taxon>
        <taxon>Hexamitinae</taxon>
        <taxon>Hexamita</taxon>
    </lineage>
</organism>
<comment type="caution">
    <text evidence="1">The sequence shown here is derived from an EMBL/GenBank/DDBJ whole genome shotgun (WGS) entry which is preliminary data.</text>
</comment>
<dbReference type="EMBL" id="CATOUU010000115">
    <property type="protein sequence ID" value="CAI9916897.1"/>
    <property type="molecule type" value="Genomic_DNA"/>
</dbReference>
<keyword evidence="5" id="KW-1185">Reference proteome</keyword>
<evidence type="ECO:0000313" key="4">
    <source>
        <dbReference type="EMBL" id="CAL6116044.1"/>
    </source>
</evidence>
<dbReference type="AlphaFoldDB" id="A0AA86NBX9"/>
<evidence type="ECO:0000313" key="2">
    <source>
        <dbReference type="EMBL" id="CAI9975711.1"/>
    </source>
</evidence>